<reference evidence="1" key="1">
    <citation type="submission" date="2021-01" db="EMBL/GenBank/DDBJ databases">
        <authorList>
            <person name="Lovell J.T."/>
            <person name="Bentley N."/>
            <person name="Bhattarai G."/>
            <person name="Jenkins J.W."/>
            <person name="Sreedasyam A."/>
            <person name="Alarcon Y."/>
            <person name="Bock C."/>
            <person name="Boston L."/>
            <person name="Carlson J."/>
            <person name="Cervantes K."/>
            <person name="Clermont K."/>
            <person name="Krom N."/>
            <person name="Kubenka K."/>
            <person name="Mamidi S."/>
            <person name="Mattison C."/>
            <person name="Monteros M."/>
            <person name="Pisani C."/>
            <person name="Plott C."/>
            <person name="Rajasekar S."/>
            <person name="Rhein H.S."/>
            <person name="Rohla C."/>
            <person name="Song M."/>
            <person name="Hilaire R.S."/>
            <person name="Shu S."/>
            <person name="Wells L."/>
            <person name="Wang X."/>
            <person name="Webber J."/>
            <person name="Heerema R.J."/>
            <person name="Klein P."/>
            <person name="Conner P."/>
            <person name="Grauke L."/>
            <person name="Grimwood J."/>
            <person name="Schmutz J."/>
            <person name="Randall J.J."/>
        </authorList>
    </citation>
    <scope>NUCLEOTIDE SEQUENCE</scope>
    <source>
        <tissue evidence="1">Leaf</tissue>
    </source>
</reference>
<evidence type="ECO:0000313" key="2">
    <source>
        <dbReference type="Proteomes" id="UP000811246"/>
    </source>
</evidence>
<evidence type="ECO:0000313" key="1">
    <source>
        <dbReference type="EMBL" id="KAG6696512.1"/>
    </source>
</evidence>
<comment type="caution">
    <text evidence="1">The sequence shown here is derived from an EMBL/GenBank/DDBJ whole genome shotgun (WGS) entry which is preliminary data.</text>
</comment>
<proteinExistence type="predicted"/>
<dbReference type="AlphaFoldDB" id="A0A922E6Q5"/>
<organism evidence="1 2">
    <name type="scientific">Carya illinoinensis</name>
    <name type="common">Pecan</name>
    <dbReference type="NCBI Taxonomy" id="32201"/>
    <lineage>
        <taxon>Eukaryota</taxon>
        <taxon>Viridiplantae</taxon>
        <taxon>Streptophyta</taxon>
        <taxon>Embryophyta</taxon>
        <taxon>Tracheophyta</taxon>
        <taxon>Spermatophyta</taxon>
        <taxon>Magnoliopsida</taxon>
        <taxon>eudicotyledons</taxon>
        <taxon>Gunneridae</taxon>
        <taxon>Pentapetalae</taxon>
        <taxon>rosids</taxon>
        <taxon>fabids</taxon>
        <taxon>Fagales</taxon>
        <taxon>Juglandaceae</taxon>
        <taxon>Carya</taxon>
    </lineage>
</organism>
<accession>A0A922E6Q5</accession>
<gene>
    <name evidence="1" type="ORF">I3842_09G152300</name>
</gene>
<dbReference type="Proteomes" id="UP000811246">
    <property type="component" value="Chromosome 9"/>
</dbReference>
<protein>
    <submittedName>
        <fullName evidence="1">Uncharacterized protein</fullName>
    </submittedName>
</protein>
<sequence length="187" mass="21398">MTLLAKHSWRILQGKCTLLHKIYKAKYFPKVQFFDAPLDANPSYAWRGIWEAKHLLRKGGRWSIGNGKAVRIWKDCWVPGHQVLQRDTVCAESDTIEAKVGDLIDGNTKWWDVNRIRALFNPNLAVEILKTVPSPSDEVNRWIWDKKKGGRFSVKSAYRVFKASKGEIHGEPSNASLHIHYGLPYGS</sequence>
<dbReference type="EMBL" id="CM031833">
    <property type="protein sequence ID" value="KAG6696512.1"/>
    <property type="molecule type" value="Genomic_DNA"/>
</dbReference>
<name>A0A922E6Q5_CARIL</name>